<accession>A0A5K8AAH6</accession>
<feature type="compositionally biased region" description="Pro residues" evidence="1">
    <location>
        <begin position="1"/>
        <end position="11"/>
    </location>
</feature>
<dbReference type="AlphaFoldDB" id="A0A5K8AAH6"/>
<organism evidence="2 3">
    <name type="scientific">Desulfosarcina ovata subsp. ovata</name>
    <dbReference type="NCBI Taxonomy" id="2752305"/>
    <lineage>
        <taxon>Bacteria</taxon>
        <taxon>Pseudomonadati</taxon>
        <taxon>Thermodesulfobacteriota</taxon>
        <taxon>Desulfobacteria</taxon>
        <taxon>Desulfobacterales</taxon>
        <taxon>Desulfosarcinaceae</taxon>
        <taxon>Desulfosarcina</taxon>
    </lineage>
</organism>
<name>A0A5K8AAH6_9BACT</name>
<proteinExistence type="predicted"/>
<gene>
    <name evidence="2" type="ORF">DSCOOX_26480</name>
</gene>
<dbReference type="Proteomes" id="UP000422108">
    <property type="component" value="Chromosome"/>
</dbReference>
<evidence type="ECO:0000313" key="3">
    <source>
        <dbReference type="Proteomes" id="UP000422108"/>
    </source>
</evidence>
<evidence type="ECO:0000256" key="1">
    <source>
        <dbReference type="SAM" id="MobiDB-lite"/>
    </source>
</evidence>
<feature type="region of interest" description="Disordered" evidence="1">
    <location>
        <begin position="1"/>
        <end position="21"/>
    </location>
</feature>
<reference evidence="2 3" key="1">
    <citation type="submission" date="2019-11" db="EMBL/GenBank/DDBJ databases">
        <title>Comparative genomics of hydrocarbon-degrading Desulfosarcina strains.</title>
        <authorList>
            <person name="Watanabe M."/>
            <person name="Kojima H."/>
            <person name="Fukui M."/>
        </authorList>
    </citation>
    <scope>NUCLEOTIDE SEQUENCE [LARGE SCALE GENOMIC DNA]</scope>
    <source>
        <strain evidence="3">oXyS1</strain>
    </source>
</reference>
<evidence type="ECO:0000313" key="2">
    <source>
        <dbReference type="EMBL" id="BBO89468.1"/>
    </source>
</evidence>
<keyword evidence="3" id="KW-1185">Reference proteome</keyword>
<protein>
    <submittedName>
        <fullName evidence="2">Uncharacterized protein</fullName>
    </submittedName>
</protein>
<feature type="region of interest" description="Disordered" evidence="1">
    <location>
        <begin position="49"/>
        <end position="94"/>
    </location>
</feature>
<dbReference type="EMBL" id="AP021879">
    <property type="protein sequence ID" value="BBO89468.1"/>
    <property type="molecule type" value="Genomic_DNA"/>
</dbReference>
<sequence length="135" mass="13896">MVPDNPQPMPDMVPEAAGITDITGGNLPGVLEADASSARATSVAAMAREGFAAPLPPSADRPRPQVRAIETPPPSRDDPAVTAAAPGPRNEAGEPAVHIGLVEVVVLAPQNGGTGARAKFRQGNDFASRNYLRNL</sequence>